<dbReference type="Proteomes" id="UP001168167">
    <property type="component" value="Unassembled WGS sequence"/>
</dbReference>
<dbReference type="Gene3D" id="3.30.470.20">
    <property type="entry name" value="ATP-grasp fold, B domain"/>
    <property type="match status" value="1"/>
</dbReference>
<evidence type="ECO:0000256" key="8">
    <source>
        <dbReference type="ARBA" id="ARBA00022840"/>
    </source>
</evidence>
<comment type="similarity">
    <text evidence="9">Belongs to the GARS family.</text>
</comment>
<dbReference type="Gene3D" id="3.90.600.10">
    <property type="entry name" value="Phosphoribosylglycinamide synthetase, C-terminal domain"/>
    <property type="match status" value="1"/>
</dbReference>
<dbReference type="EMBL" id="JANQAO010000001">
    <property type="protein sequence ID" value="MDM5147169.1"/>
    <property type="molecule type" value="Genomic_DNA"/>
</dbReference>
<keyword evidence="5" id="KW-0436">Ligase</keyword>
<dbReference type="InterPro" id="IPR020560">
    <property type="entry name" value="PRibGlycinamide_synth_C-dom"/>
</dbReference>
<dbReference type="InterPro" id="IPR020561">
    <property type="entry name" value="PRibGlycinamid_synth_ATP-grasp"/>
</dbReference>
<evidence type="ECO:0000256" key="10">
    <source>
        <dbReference type="ARBA" id="ARBA00042242"/>
    </source>
</evidence>
<evidence type="ECO:0000256" key="3">
    <source>
        <dbReference type="ARBA" id="ARBA00005174"/>
    </source>
</evidence>
<dbReference type="EC" id="6.3.4.13" evidence="4"/>
<dbReference type="SMART" id="SM01210">
    <property type="entry name" value="GARS_C"/>
    <property type="match status" value="1"/>
</dbReference>
<dbReference type="SUPFAM" id="SSF51246">
    <property type="entry name" value="Rudiment single hybrid motif"/>
    <property type="match status" value="1"/>
</dbReference>
<dbReference type="InterPro" id="IPR016185">
    <property type="entry name" value="PreATP-grasp_dom_sf"/>
</dbReference>
<evidence type="ECO:0000256" key="7">
    <source>
        <dbReference type="ARBA" id="ARBA00022755"/>
    </source>
</evidence>
<dbReference type="PANTHER" id="PTHR43472:SF1">
    <property type="entry name" value="PHOSPHORIBOSYLAMINE--GLYCINE LIGASE, CHLOROPLASTIC"/>
    <property type="match status" value="1"/>
</dbReference>
<comment type="cofactor">
    <cofactor evidence="1">
        <name>Mn(2+)</name>
        <dbReference type="ChEBI" id="CHEBI:29035"/>
    </cofactor>
</comment>
<dbReference type="InterPro" id="IPR011761">
    <property type="entry name" value="ATP-grasp"/>
</dbReference>
<dbReference type="PROSITE" id="PS00184">
    <property type="entry name" value="GARS"/>
    <property type="match status" value="1"/>
</dbReference>
<keyword evidence="6 12" id="KW-0547">Nucleotide-binding</keyword>
<name>A0ABT7QKE7_9GAMM</name>
<evidence type="ECO:0000256" key="2">
    <source>
        <dbReference type="ARBA" id="ARBA00001946"/>
    </source>
</evidence>
<dbReference type="PANTHER" id="PTHR43472">
    <property type="entry name" value="PHOSPHORIBOSYLAMINE--GLYCINE LIGASE"/>
    <property type="match status" value="1"/>
</dbReference>
<dbReference type="InterPro" id="IPR013815">
    <property type="entry name" value="ATP_grasp_subdomain_1"/>
</dbReference>
<dbReference type="InterPro" id="IPR000115">
    <property type="entry name" value="PRibGlycinamide_synth"/>
</dbReference>
<dbReference type="InterPro" id="IPR020559">
    <property type="entry name" value="PRibGlycinamide_synth_CS"/>
</dbReference>
<dbReference type="PROSITE" id="PS50975">
    <property type="entry name" value="ATP_GRASP"/>
    <property type="match status" value="1"/>
</dbReference>
<evidence type="ECO:0000256" key="4">
    <source>
        <dbReference type="ARBA" id="ARBA00013255"/>
    </source>
</evidence>
<protein>
    <recommendedName>
        <fullName evidence="4">phosphoribosylamine--glycine ligase</fullName>
        <ecNumber evidence="4">6.3.4.13</ecNumber>
    </recommendedName>
    <alternativeName>
        <fullName evidence="10">Glycinamide ribonucleotide synthetase</fullName>
    </alternativeName>
    <alternativeName>
        <fullName evidence="11">Phosphoribosylglycinamide synthetase</fullName>
    </alternativeName>
</protein>
<dbReference type="SMART" id="SM01209">
    <property type="entry name" value="GARS_A"/>
    <property type="match status" value="1"/>
</dbReference>
<dbReference type="InterPro" id="IPR020562">
    <property type="entry name" value="PRibGlycinamide_synth_N"/>
</dbReference>
<keyword evidence="15" id="KW-1185">Reference proteome</keyword>
<proteinExistence type="inferred from homology"/>
<dbReference type="SUPFAM" id="SSF56059">
    <property type="entry name" value="Glutathione synthetase ATP-binding domain-like"/>
    <property type="match status" value="1"/>
</dbReference>
<evidence type="ECO:0000256" key="12">
    <source>
        <dbReference type="PROSITE-ProRule" id="PRU00409"/>
    </source>
</evidence>
<comment type="cofactor">
    <cofactor evidence="2">
        <name>Mg(2+)</name>
        <dbReference type="ChEBI" id="CHEBI:18420"/>
    </cofactor>
</comment>
<evidence type="ECO:0000256" key="11">
    <source>
        <dbReference type="ARBA" id="ARBA00042864"/>
    </source>
</evidence>
<keyword evidence="7" id="KW-0658">Purine biosynthesis</keyword>
<comment type="caution">
    <text evidence="14">The sequence shown here is derived from an EMBL/GenBank/DDBJ whole genome shotgun (WGS) entry which is preliminary data.</text>
</comment>
<evidence type="ECO:0000313" key="14">
    <source>
        <dbReference type="EMBL" id="MDM5147169.1"/>
    </source>
</evidence>
<evidence type="ECO:0000256" key="1">
    <source>
        <dbReference type="ARBA" id="ARBA00001936"/>
    </source>
</evidence>
<accession>A0ABT7QKE7</accession>
<dbReference type="Pfam" id="PF02844">
    <property type="entry name" value="GARS_N"/>
    <property type="match status" value="1"/>
</dbReference>
<dbReference type="Gene3D" id="3.30.1490.20">
    <property type="entry name" value="ATP-grasp fold, A domain"/>
    <property type="match status" value="1"/>
</dbReference>
<dbReference type="SUPFAM" id="SSF52440">
    <property type="entry name" value="PreATP-grasp domain"/>
    <property type="match status" value="1"/>
</dbReference>
<organism evidence="14 15">
    <name type="scientific">Candidatus Doriopsillibacter californiensis</name>
    <dbReference type="NCBI Taxonomy" id="2970740"/>
    <lineage>
        <taxon>Bacteria</taxon>
        <taxon>Pseudomonadati</taxon>
        <taxon>Pseudomonadota</taxon>
        <taxon>Gammaproteobacteria</taxon>
        <taxon>Candidatus Tethybacterales</taxon>
        <taxon>Candidatus Persebacteraceae</taxon>
        <taxon>Candidatus Doriopsillibacter</taxon>
    </lineage>
</organism>
<feature type="domain" description="ATP-grasp" evidence="13">
    <location>
        <begin position="113"/>
        <end position="323"/>
    </location>
</feature>
<dbReference type="InterPro" id="IPR011054">
    <property type="entry name" value="Rudment_hybrid_motif"/>
</dbReference>
<sequence>MDKFLIVGGGGREAAFARQLAKDSMVYAVMAHNNPTIVDCAQQTGGAVCLGNINDGELVADFAAAQAIDYVFVNADNPLQAGVVDTLLAAGISTAGPTREGARIEWDKIYAMEIMARLFPEVTPFFKIITTASDIAGAQKSFAEAGKEIVVKPQGLTGGKGVKVMGEHLSDEAAAADYTAQLLATGNKVLWVEKLRGVEFTIMGLTDGNTVIAAPATYDYPYRYAGNIGAGTGGMGCFSAADGCLPFLSPTNAKACETMMRSVVADMRAYDLHFNGVINGGFFLTADGIKFMEFNARFGDPECINVLSLLESSFTDIIRAFADGTLATTRINFAPQASVVKYLVSPSYPEKGDPVTFTLPVAQLEAHGLSVLFSAAVKTGETAYQTVSSSRVAAVSAMAADIATAAAKINDNLETYFDGTLDYRIDIGTAEDLAALTRQVTNLQL</sequence>
<keyword evidence="8 12" id="KW-0067">ATP-binding</keyword>
<evidence type="ECO:0000256" key="6">
    <source>
        <dbReference type="ARBA" id="ARBA00022741"/>
    </source>
</evidence>
<dbReference type="Pfam" id="PF01071">
    <property type="entry name" value="GARS_A"/>
    <property type="match status" value="1"/>
</dbReference>
<evidence type="ECO:0000256" key="9">
    <source>
        <dbReference type="ARBA" id="ARBA00038345"/>
    </source>
</evidence>
<reference evidence="14" key="1">
    <citation type="submission" date="2022-08" db="EMBL/GenBank/DDBJ databases">
        <authorList>
            <person name="Dzunkova M."/>
            <person name="La Clair J."/>
            <person name="Tyml T."/>
            <person name="Doud D."/>
            <person name="Schulz F."/>
            <person name="Piquer S."/>
            <person name="Porcel Sanchis D."/>
            <person name="Osborn A."/>
            <person name="Robinson D."/>
            <person name="Louie K.B."/>
            <person name="Bowen B.P."/>
            <person name="Bowers R."/>
            <person name="Lee J."/>
            <person name="Arnau Llombart V."/>
            <person name="Diaz Villanueva W."/>
            <person name="Gosliner T."/>
            <person name="Northen T."/>
            <person name="Cheng J.-F."/>
            <person name="Burkart M.D."/>
            <person name="Woyke T."/>
        </authorList>
    </citation>
    <scope>NUCLEOTIDE SEQUENCE</scope>
    <source>
        <strain evidence="14">Df01</strain>
    </source>
</reference>
<dbReference type="InterPro" id="IPR037123">
    <property type="entry name" value="PRibGlycinamide_synth_C_sf"/>
</dbReference>
<dbReference type="Gene3D" id="3.40.50.20">
    <property type="match status" value="1"/>
</dbReference>
<evidence type="ECO:0000313" key="15">
    <source>
        <dbReference type="Proteomes" id="UP001168167"/>
    </source>
</evidence>
<comment type="pathway">
    <text evidence="3">Purine metabolism; IMP biosynthesis via de novo pathway; N(1)-(5-phospho-D-ribosyl)glycinamide from 5-phospho-alpha-D-ribose 1-diphosphate: step 2/2.</text>
</comment>
<evidence type="ECO:0000259" key="13">
    <source>
        <dbReference type="PROSITE" id="PS50975"/>
    </source>
</evidence>
<reference evidence="14" key="2">
    <citation type="journal article" date="2023" name="Microbiome">
        <title>Synthase-selected sorting approach identifies a beta-lactone synthase in a nudibranch symbiotic bacterium.</title>
        <authorList>
            <person name="Dzunkova M."/>
            <person name="La Clair J.J."/>
            <person name="Tyml T."/>
            <person name="Doud D."/>
            <person name="Schulz F."/>
            <person name="Piquer-Esteban S."/>
            <person name="Porcel Sanchis D."/>
            <person name="Osborn A."/>
            <person name="Robinson D."/>
            <person name="Louie K.B."/>
            <person name="Bowen B.P."/>
            <person name="Bowers R.M."/>
            <person name="Lee J."/>
            <person name="Arnau V."/>
            <person name="Diaz-Villanueva W."/>
            <person name="Stepanauskas R."/>
            <person name="Gosliner T."/>
            <person name="Date S.V."/>
            <person name="Northen T.R."/>
            <person name="Cheng J.F."/>
            <person name="Burkart M.D."/>
            <person name="Woyke T."/>
        </authorList>
    </citation>
    <scope>NUCLEOTIDE SEQUENCE</scope>
    <source>
        <strain evidence="14">Df01</strain>
    </source>
</reference>
<evidence type="ECO:0000256" key="5">
    <source>
        <dbReference type="ARBA" id="ARBA00022598"/>
    </source>
</evidence>
<gene>
    <name evidence="14" type="ORF">NQX30_02090</name>
</gene>